<keyword evidence="1" id="KW-0732">Signal</keyword>
<dbReference type="EMBL" id="BRYB01000839">
    <property type="protein sequence ID" value="GMI38690.1"/>
    <property type="molecule type" value="Genomic_DNA"/>
</dbReference>
<name>A0ABQ6N3D3_9STRA</name>
<organism evidence="2 3">
    <name type="scientific">Tetraparma gracilis</name>
    <dbReference type="NCBI Taxonomy" id="2962635"/>
    <lineage>
        <taxon>Eukaryota</taxon>
        <taxon>Sar</taxon>
        <taxon>Stramenopiles</taxon>
        <taxon>Ochrophyta</taxon>
        <taxon>Bolidophyceae</taxon>
        <taxon>Parmales</taxon>
        <taxon>Triparmaceae</taxon>
        <taxon>Tetraparma</taxon>
    </lineage>
</organism>
<feature type="signal peptide" evidence="1">
    <location>
        <begin position="1"/>
        <end position="15"/>
    </location>
</feature>
<protein>
    <submittedName>
        <fullName evidence="2">Uncharacterized protein</fullName>
    </submittedName>
</protein>
<sequence>MRLVLLTLLAAPCWGFGQMFTPDDPHEIWEYAEPACLSDASTMPLSYSGPFMDMEIPSWACTTKDQDACEADGECFWWSDSHRCLDACGSDVGAPFDTCFACTFAEDGPMAGGACPDSCTTHPQGYCGMPCDEAAGTGSPLSPYSCYFCETCDVSGCADAWQEDEESTCTPECGTGACNACAYDQCACTEGCAWEDNGDDLGMGPPGSCTESCGYGDDGSCHMCMGEDECHATGACSWREDGTPGDEWYRAYCDHSCGHSDTDSETGWVHSHCHLCNNDETGCGNQPGCFWSWETSNCRAECGPIECEACILESYLGISQDESGLEMTAEDLQEVCEMDGACSFETSDEGHRCRRPCRQGECASCFSQEACEGPAEPFVTPWDGDEHEPADCRWNAPENNCNWA</sequence>
<proteinExistence type="predicted"/>
<evidence type="ECO:0000256" key="1">
    <source>
        <dbReference type="SAM" id="SignalP"/>
    </source>
</evidence>
<reference evidence="2 3" key="1">
    <citation type="journal article" date="2023" name="Commun. Biol.">
        <title>Genome analysis of Parmales, the sister group of diatoms, reveals the evolutionary specialization of diatoms from phago-mixotrophs to photoautotrophs.</title>
        <authorList>
            <person name="Ban H."/>
            <person name="Sato S."/>
            <person name="Yoshikawa S."/>
            <person name="Yamada K."/>
            <person name="Nakamura Y."/>
            <person name="Ichinomiya M."/>
            <person name="Sato N."/>
            <person name="Blanc-Mathieu R."/>
            <person name="Endo H."/>
            <person name="Kuwata A."/>
            <person name="Ogata H."/>
        </authorList>
    </citation>
    <scope>NUCLEOTIDE SEQUENCE [LARGE SCALE GENOMIC DNA]</scope>
</reference>
<dbReference type="Proteomes" id="UP001165060">
    <property type="component" value="Unassembled WGS sequence"/>
</dbReference>
<keyword evidence="3" id="KW-1185">Reference proteome</keyword>
<comment type="caution">
    <text evidence="2">The sequence shown here is derived from an EMBL/GenBank/DDBJ whole genome shotgun (WGS) entry which is preliminary data.</text>
</comment>
<gene>
    <name evidence="2" type="ORF">TeGR_g531</name>
</gene>
<evidence type="ECO:0000313" key="3">
    <source>
        <dbReference type="Proteomes" id="UP001165060"/>
    </source>
</evidence>
<evidence type="ECO:0000313" key="2">
    <source>
        <dbReference type="EMBL" id="GMI38690.1"/>
    </source>
</evidence>
<feature type="chain" id="PRO_5046889839" evidence="1">
    <location>
        <begin position="16"/>
        <end position="404"/>
    </location>
</feature>
<accession>A0ABQ6N3D3</accession>